<organism evidence="1">
    <name type="scientific">marine sediment metagenome</name>
    <dbReference type="NCBI Taxonomy" id="412755"/>
    <lineage>
        <taxon>unclassified sequences</taxon>
        <taxon>metagenomes</taxon>
        <taxon>ecological metagenomes</taxon>
    </lineage>
</organism>
<reference evidence="1" key="1">
    <citation type="journal article" date="2015" name="Nature">
        <title>Complex archaea that bridge the gap between prokaryotes and eukaryotes.</title>
        <authorList>
            <person name="Spang A."/>
            <person name="Saw J.H."/>
            <person name="Jorgensen S.L."/>
            <person name="Zaremba-Niedzwiedzka K."/>
            <person name="Martijn J."/>
            <person name="Lind A.E."/>
            <person name="van Eijk R."/>
            <person name="Schleper C."/>
            <person name="Guy L."/>
            <person name="Ettema T.J."/>
        </authorList>
    </citation>
    <scope>NUCLEOTIDE SEQUENCE</scope>
</reference>
<evidence type="ECO:0000313" key="1">
    <source>
        <dbReference type="EMBL" id="KKL82987.1"/>
    </source>
</evidence>
<accession>A0A0F9I6D1</accession>
<proteinExistence type="predicted"/>
<sequence length="82" mass="9252">MSEAKIPGLTLCDNCPGCGDEMTIIYNAFFTIPFIVPQPVIKGQVCGNNKCLQYGIERRHKDQNRTMTSQQYSLFKHRGVAK</sequence>
<dbReference type="EMBL" id="LAZR01022117">
    <property type="protein sequence ID" value="KKL82987.1"/>
    <property type="molecule type" value="Genomic_DNA"/>
</dbReference>
<comment type="caution">
    <text evidence="1">The sequence shown here is derived from an EMBL/GenBank/DDBJ whole genome shotgun (WGS) entry which is preliminary data.</text>
</comment>
<gene>
    <name evidence="1" type="ORF">LCGC14_1979270</name>
</gene>
<dbReference type="AlphaFoldDB" id="A0A0F9I6D1"/>
<protein>
    <submittedName>
        <fullName evidence="1">Uncharacterized protein</fullName>
    </submittedName>
</protein>
<name>A0A0F9I6D1_9ZZZZ</name>